<organism evidence="3 4">
    <name type="scientific">Aspergillus ellipticus CBS 707.79</name>
    <dbReference type="NCBI Taxonomy" id="1448320"/>
    <lineage>
        <taxon>Eukaryota</taxon>
        <taxon>Fungi</taxon>
        <taxon>Dikarya</taxon>
        <taxon>Ascomycota</taxon>
        <taxon>Pezizomycotina</taxon>
        <taxon>Eurotiomycetes</taxon>
        <taxon>Eurotiomycetidae</taxon>
        <taxon>Eurotiales</taxon>
        <taxon>Aspergillaceae</taxon>
        <taxon>Aspergillus</taxon>
        <taxon>Aspergillus subgen. Circumdati</taxon>
    </lineage>
</organism>
<dbReference type="InterPro" id="IPR056884">
    <property type="entry name" value="NPHP3-like_N"/>
</dbReference>
<feature type="domain" description="Nephrocystin 3-like N-terminal" evidence="2">
    <location>
        <begin position="3"/>
        <end position="87"/>
    </location>
</feature>
<evidence type="ECO:0000313" key="4">
    <source>
        <dbReference type="Proteomes" id="UP000247810"/>
    </source>
</evidence>
<protein>
    <recommendedName>
        <fullName evidence="2">Nephrocystin 3-like N-terminal domain-containing protein</fullName>
    </recommendedName>
</protein>
<name>A0A319CWX1_9EURO</name>
<dbReference type="VEuPathDB" id="FungiDB:BO71DRAFT_118918"/>
<evidence type="ECO:0000313" key="3">
    <source>
        <dbReference type="EMBL" id="PYH89041.1"/>
    </source>
</evidence>
<dbReference type="Proteomes" id="UP000247810">
    <property type="component" value="Unassembled WGS sequence"/>
</dbReference>
<evidence type="ECO:0000256" key="1">
    <source>
        <dbReference type="ARBA" id="ARBA00022737"/>
    </source>
</evidence>
<sequence length="123" mass="13861">MDFDQPQYVSWRSSSESSLLWLHGHPGTGKSTLIFYRSLLIDSMRVNAFHTQMGALAYVYCSRNTSDRQSGDPETLGWCILKHLSRPGPGIPIRGIIKQKYREVLDEGDDGAGPGWVVLKLFF</sequence>
<gene>
    <name evidence="3" type="ORF">BO71DRAFT_118918</name>
</gene>
<dbReference type="EMBL" id="KZ826051">
    <property type="protein sequence ID" value="PYH89041.1"/>
    <property type="molecule type" value="Genomic_DNA"/>
</dbReference>
<evidence type="ECO:0000259" key="2">
    <source>
        <dbReference type="Pfam" id="PF24883"/>
    </source>
</evidence>
<dbReference type="STRING" id="1448320.A0A319CWX1"/>
<proteinExistence type="predicted"/>
<dbReference type="Pfam" id="PF24883">
    <property type="entry name" value="NPHP3_N"/>
    <property type="match status" value="1"/>
</dbReference>
<reference evidence="3 4" key="1">
    <citation type="submission" date="2018-02" db="EMBL/GenBank/DDBJ databases">
        <title>The genomes of Aspergillus section Nigri reveals drivers in fungal speciation.</title>
        <authorList>
            <consortium name="DOE Joint Genome Institute"/>
            <person name="Vesth T.C."/>
            <person name="Nybo J."/>
            <person name="Theobald S."/>
            <person name="Brandl J."/>
            <person name="Frisvad J.C."/>
            <person name="Nielsen K.F."/>
            <person name="Lyhne E.K."/>
            <person name="Kogle M.E."/>
            <person name="Kuo A."/>
            <person name="Riley R."/>
            <person name="Clum A."/>
            <person name="Nolan M."/>
            <person name="Lipzen A."/>
            <person name="Salamov A."/>
            <person name="Henrissat B."/>
            <person name="Wiebenga A."/>
            <person name="De vries R.P."/>
            <person name="Grigoriev I.V."/>
            <person name="Mortensen U.H."/>
            <person name="Andersen M.R."/>
            <person name="Baker S.E."/>
        </authorList>
    </citation>
    <scope>NUCLEOTIDE SEQUENCE [LARGE SCALE GENOMIC DNA]</scope>
    <source>
        <strain evidence="3 4">CBS 707.79</strain>
    </source>
</reference>
<keyword evidence="4" id="KW-1185">Reference proteome</keyword>
<accession>A0A319CWX1</accession>
<keyword evidence="1" id="KW-0677">Repeat</keyword>
<dbReference type="AlphaFoldDB" id="A0A319CWX1"/>